<evidence type="ECO:0000313" key="2">
    <source>
        <dbReference type="EMBL" id="KIK55292.1"/>
    </source>
</evidence>
<dbReference type="Proteomes" id="UP000053593">
    <property type="component" value="Unassembled WGS sequence"/>
</dbReference>
<accession>A0A0D0CB76</accession>
<evidence type="ECO:0000313" key="3">
    <source>
        <dbReference type="Proteomes" id="UP000053593"/>
    </source>
</evidence>
<feature type="transmembrane region" description="Helical" evidence="1">
    <location>
        <begin position="44"/>
        <end position="67"/>
    </location>
</feature>
<evidence type="ECO:0000256" key="1">
    <source>
        <dbReference type="SAM" id="Phobius"/>
    </source>
</evidence>
<dbReference type="AlphaFoldDB" id="A0A0D0CB76"/>
<keyword evidence="1" id="KW-0812">Transmembrane</keyword>
<sequence>HLTWGKQADTCILCWPMMIVDAAKLQYNLKPHESAKFIDKNGRIVMIMMRGFCTCAKLVSWINLIILKNVSIKKNVRVQKFVKQ</sequence>
<name>A0A0D0CB76_9AGAR</name>
<dbReference type="OrthoDB" id="3060302at2759"/>
<organism evidence="2 3">
    <name type="scientific">Collybiopsis luxurians FD-317 M1</name>
    <dbReference type="NCBI Taxonomy" id="944289"/>
    <lineage>
        <taxon>Eukaryota</taxon>
        <taxon>Fungi</taxon>
        <taxon>Dikarya</taxon>
        <taxon>Basidiomycota</taxon>
        <taxon>Agaricomycotina</taxon>
        <taxon>Agaricomycetes</taxon>
        <taxon>Agaricomycetidae</taxon>
        <taxon>Agaricales</taxon>
        <taxon>Marasmiineae</taxon>
        <taxon>Omphalotaceae</taxon>
        <taxon>Collybiopsis</taxon>
        <taxon>Collybiopsis luxurians</taxon>
    </lineage>
</organism>
<dbReference type="EMBL" id="KN834807">
    <property type="protein sequence ID" value="KIK55292.1"/>
    <property type="molecule type" value="Genomic_DNA"/>
</dbReference>
<dbReference type="HOGENOM" id="CLU_2533609_0_0_1"/>
<keyword evidence="3" id="KW-1185">Reference proteome</keyword>
<protein>
    <submittedName>
        <fullName evidence="2">Uncharacterized protein</fullName>
    </submittedName>
</protein>
<keyword evidence="1" id="KW-1133">Transmembrane helix</keyword>
<keyword evidence="1" id="KW-0472">Membrane</keyword>
<reference evidence="2 3" key="1">
    <citation type="submission" date="2014-04" db="EMBL/GenBank/DDBJ databases">
        <title>Evolutionary Origins and Diversification of the Mycorrhizal Mutualists.</title>
        <authorList>
            <consortium name="DOE Joint Genome Institute"/>
            <consortium name="Mycorrhizal Genomics Consortium"/>
            <person name="Kohler A."/>
            <person name="Kuo A."/>
            <person name="Nagy L.G."/>
            <person name="Floudas D."/>
            <person name="Copeland A."/>
            <person name="Barry K.W."/>
            <person name="Cichocki N."/>
            <person name="Veneault-Fourrey C."/>
            <person name="LaButti K."/>
            <person name="Lindquist E.A."/>
            <person name="Lipzen A."/>
            <person name="Lundell T."/>
            <person name="Morin E."/>
            <person name="Murat C."/>
            <person name="Riley R."/>
            <person name="Ohm R."/>
            <person name="Sun H."/>
            <person name="Tunlid A."/>
            <person name="Henrissat B."/>
            <person name="Grigoriev I.V."/>
            <person name="Hibbett D.S."/>
            <person name="Martin F."/>
        </authorList>
    </citation>
    <scope>NUCLEOTIDE SEQUENCE [LARGE SCALE GENOMIC DNA]</scope>
    <source>
        <strain evidence="2 3">FD-317 M1</strain>
    </source>
</reference>
<gene>
    <name evidence="2" type="ORF">GYMLUDRAFT_175797</name>
</gene>
<feature type="non-terminal residue" evidence="2">
    <location>
        <position position="1"/>
    </location>
</feature>
<proteinExistence type="predicted"/>